<feature type="compositionally biased region" description="Basic and acidic residues" evidence="4">
    <location>
        <begin position="160"/>
        <end position="169"/>
    </location>
</feature>
<comment type="subcellular location">
    <subcellularLocation>
        <location evidence="3">Peroxisome membrane</location>
    </subcellularLocation>
</comment>
<dbReference type="Pfam" id="PF08610">
    <property type="entry name" value="Pex16"/>
    <property type="match status" value="1"/>
</dbReference>
<keyword evidence="3" id="KW-0576">Peroxisome</keyword>
<dbReference type="PANTHER" id="PTHR13299">
    <property type="entry name" value="PEROXISOMAL MEMBRANE PROTEIN PEX16"/>
    <property type="match status" value="1"/>
</dbReference>
<feature type="region of interest" description="Disordered" evidence="4">
    <location>
        <begin position="149"/>
        <end position="174"/>
    </location>
</feature>
<keyword evidence="3" id="KW-0962">Peroxisome biogenesis</keyword>
<dbReference type="InterPro" id="IPR013919">
    <property type="entry name" value="Pex16"/>
</dbReference>
<evidence type="ECO:0000256" key="1">
    <source>
        <dbReference type="ARBA" id="ARBA00009505"/>
    </source>
</evidence>
<keyword evidence="5" id="KW-1185">Reference proteome</keyword>
<proteinExistence type="inferred from homology"/>
<reference evidence="6" key="1">
    <citation type="submission" date="2025-08" db="UniProtKB">
        <authorList>
            <consortium name="RefSeq"/>
        </authorList>
    </citation>
    <scope>IDENTIFICATION</scope>
    <source>
        <tissue evidence="6">Muscle</tissue>
    </source>
</reference>
<name>A0ABM1BPM3_LIMPO</name>
<sequence>MAEYINYDAWIERYKTFIASNPAFASQLESYLRWISYITAGRFEHSPIISELIYSASSLLGLVNDTILRKAANIPLHVNTSVESLQRCLAILEYTEVFLEIASSRLGGPSIRWIVITVIQLIKTALHLVLLLRFDQGIQKCPAVSPLNRRRDLSQLQNRNKKENGHNSNEKTNCTPMEVTFSLKRSGRTIRTLAAAPPLSKRTWKLPESEKQPKNTPKIHFPPTSLEGQQFAAELLHLMRPMTHLATMGLYGTDSWKPWIVALGMDVSSLHLLRENEQLNHAEQLELTRRALMLVMFLLRSPFYDRFSREKILQILSSIARNIPVMKLFMYPLMEYLPEWQKSYFHTWVL</sequence>
<evidence type="ECO:0000256" key="3">
    <source>
        <dbReference type="RuleBase" id="RU365003"/>
    </source>
</evidence>
<evidence type="ECO:0000313" key="6">
    <source>
        <dbReference type="RefSeq" id="XP_013786235.1"/>
    </source>
</evidence>
<dbReference type="RefSeq" id="XP_013786235.1">
    <property type="nucleotide sequence ID" value="XM_013930781.1"/>
</dbReference>
<organism evidence="5 6">
    <name type="scientific">Limulus polyphemus</name>
    <name type="common">Atlantic horseshoe crab</name>
    <dbReference type="NCBI Taxonomy" id="6850"/>
    <lineage>
        <taxon>Eukaryota</taxon>
        <taxon>Metazoa</taxon>
        <taxon>Ecdysozoa</taxon>
        <taxon>Arthropoda</taxon>
        <taxon>Chelicerata</taxon>
        <taxon>Merostomata</taxon>
        <taxon>Xiphosura</taxon>
        <taxon>Limulidae</taxon>
        <taxon>Limulus</taxon>
    </lineage>
</organism>
<accession>A0ABM1BPM3</accession>
<evidence type="ECO:0000256" key="4">
    <source>
        <dbReference type="SAM" id="MobiDB-lite"/>
    </source>
</evidence>
<dbReference type="Proteomes" id="UP000694941">
    <property type="component" value="Unplaced"/>
</dbReference>
<dbReference type="GeneID" id="106470235"/>
<evidence type="ECO:0000313" key="5">
    <source>
        <dbReference type="Proteomes" id="UP000694941"/>
    </source>
</evidence>
<evidence type="ECO:0000256" key="2">
    <source>
        <dbReference type="ARBA" id="ARBA00018577"/>
    </source>
</evidence>
<comment type="similarity">
    <text evidence="1 3">Belongs to the peroxin-16 family.</text>
</comment>
<protein>
    <recommendedName>
        <fullName evidence="2 3">Peroxisomal membrane protein PEX16</fullName>
    </recommendedName>
</protein>
<dbReference type="PANTHER" id="PTHR13299:SF0">
    <property type="entry name" value="PEROXISOMAL MEMBRANE PROTEIN PEX16"/>
    <property type="match status" value="1"/>
</dbReference>
<gene>
    <name evidence="6" type="primary">LOC106470235</name>
</gene>